<feature type="chain" id="PRO_5018300987" description="DUF2066 domain-containing protein" evidence="1">
    <location>
        <begin position="21"/>
        <end position="396"/>
    </location>
</feature>
<comment type="caution">
    <text evidence="2">The sequence shown here is derived from an EMBL/GenBank/DDBJ whole genome shotgun (WGS) entry which is preliminary data.</text>
</comment>
<dbReference type="AlphaFoldDB" id="A0A3N2R1E6"/>
<feature type="signal peptide" evidence="1">
    <location>
        <begin position="1"/>
        <end position="20"/>
    </location>
</feature>
<evidence type="ECO:0000256" key="1">
    <source>
        <dbReference type="SAM" id="SignalP"/>
    </source>
</evidence>
<gene>
    <name evidence="2" type="ORF">EAT49_11590</name>
</gene>
<evidence type="ECO:0000313" key="3">
    <source>
        <dbReference type="Proteomes" id="UP000268016"/>
    </source>
</evidence>
<evidence type="ECO:0008006" key="4">
    <source>
        <dbReference type="Google" id="ProtNLM"/>
    </source>
</evidence>
<dbReference type="RefSeq" id="WP_123642488.1">
    <property type="nucleotide sequence ID" value="NZ_ML119085.1"/>
</dbReference>
<keyword evidence="1" id="KW-0732">Signal</keyword>
<proteinExistence type="predicted"/>
<dbReference type="Proteomes" id="UP000268016">
    <property type="component" value="Unassembled WGS sequence"/>
</dbReference>
<dbReference type="EMBL" id="RDRB01000005">
    <property type="protein sequence ID" value="ROU01158.1"/>
    <property type="molecule type" value="Genomic_DNA"/>
</dbReference>
<keyword evidence="3" id="KW-1185">Reference proteome</keyword>
<organism evidence="2 3">
    <name type="scientific">Histidinibacterium lentulum</name>
    <dbReference type="NCBI Taxonomy" id="2480588"/>
    <lineage>
        <taxon>Bacteria</taxon>
        <taxon>Pseudomonadati</taxon>
        <taxon>Pseudomonadota</taxon>
        <taxon>Alphaproteobacteria</taxon>
        <taxon>Rhodobacterales</taxon>
        <taxon>Paracoccaceae</taxon>
        <taxon>Histidinibacterium</taxon>
    </lineage>
</organism>
<dbReference type="OrthoDB" id="9815249at2"/>
<sequence length="396" mass="42723">MFRPLALAAAILLPLSSASAQSLTERLAADGLAATESRLASLSAPSPDDRFALGGVRFLRSIERALQLRYRYGISPDLDMLPVLRLPIPPNPAPETFDPAAIDRLFAEIEGDMAGAIAALDTIADDDDVGVIVDIGDLWLDIDGSGTAGPGESLPEIIGWTLGMPLNDTLPPPEIRFDTADAAWLSAYAHQITAWSHIVRALSPTAAITEVLASAAEFDRINSEVGGFAARDAQFGTFIDLAAIVLGAIEQRPHPAHSRAALDHLQQMTADNRVFWARVSAETDNDREWIPNDRQTSVLGLEFPAGTAQSWQAVLKEIELVLRGERLLPYWRLGDGAGLNLRAILEDPPEIDIIALIQGSALLPYVETGPLMSGEAFRRFDQLVQGQSVLFAIVLN</sequence>
<evidence type="ECO:0000313" key="2">
    <source>
        <dbReference type="EMBL" id="ROU01158.1"/>
    </source>
</evidence>
<name>A0A3N2R1E6_9RHOB</name>
<protein>
    <recommendedName>
        <fullName evidence="4">DUF2066 domain-containing protein</fullName>
    </recommendedName>
</protein>
<reference evidence="2 3" key="1">
    <citation type="submission" date="2018-10" db="EMBL/GenBank/DDBJ databases">
        <title>Histidinibacterium lentulum gen. nov., sp. nov., a marine bacterium from the culture broth of Picochlorum sp. 122.</title>
        <authorList>
            <person name="Wang G."/>
        </authorList>
    </citation>
    <scope>NUCLEOTIDE SEQUENCE [LARGE SCALE GENOMIC DNA]</scope>
    <source>
        <strain evidence="2 3">B17</strain>
    </source>
</reference>
<accession>A0A3N2R1E6</accession>